<dbReference type="PANTHER" id="PTHR31147">
    <property type="entry name" value="ACYL TRANSFERASE 4"/>
    <property type="match status" value="1"/>
</dbReference>
<dbReference type="GO" id="GO:0016747">
    <property type="term" value="F:acyltransferase activity, transferring groups other than amino-acyl groups"/>
    <property type="evidence" value="ECO:0007669"/>
    <property type="project" value="UniProtKB-ARBA"/>
</dbReference>
<organism evidence="3 4">
    <name type="scientific">Paspalum notatum var. saurae</name>
    <dbReference type="NCBI Taxonomy" id="547442"/>
    <lineage>
        <taxon>Eukaryota</taxon>
        <taxon>Viridiplantae</taxon>
        <taxon>Streptophyta</taxon>
        <taxon>Embryophyta</taxon>
        <taxon>Tracheophyta</taxon>
        <taxon>Spermatophyta</taxon>
        <taxon>Magnoliopsida</taxon>
        <taxon>Liliopsida</taxon>
        <taxon>Poales</taxon>
        <taxon>Poaceae</taxon>
        <taxon>PACMAD clade</taxon>
        <taxon>Panicoideae</taxon>
        <taxon>Andropogonodae</taxon>
        <taxon>Paspaleae</taxon>
        <taxon>Paspalinae</taxon>
        <taxon>Paspalum</taxon>
    </lineage>
</organism>
<dbReference type="InterPro" id="IPR023213">
    <property type="entry name" value="CAT-like_dom_sf"/>
</dbReference>
<name>A0AAQ3TA86_PASNO</name>
<dbReference type="Gene3D" id="3.30.559.10">
    <property type="entry name" value="Chloramphenicol acetyltransferase-like domain"/>
    <property type="match status" value="4"/>
</dbReference>
<evidence type="ECO:0000313" key="4">
    <source>
        <dbReference type="Proteomes" id="UP001341281"/>
    </source>
</evidence>
<proteinExistence type="inferred from homology"/>
<comment type="similarity">
    <text evidence="1">Belongs to the plant acyltransferase family.</text>
</comment>
<evidence type="ECO:0000313" key="3">
    <source>
        <dbReference type="EMBL" id="WVZ69698.1"/>
    </source>
</evidence>
<dbReference type="EMBL" id="CP144748">
    <property type="protein sequence ID" value="WVZ69698.1"/>
    <property type="molecule type" value="Genomic_DNA"/>
</dbReference>
<dbReference type="Pfam" id="PF02458">
    <property type="entry name" value="Transferase"/>
    <property type="match status" value="2"/>
</dbReference>
<sequence>MDGAAPTVTKSPPSLVPPAGPTPGGSLPLSSIDKTAAVRVSVDFIQVFPASSASADQAASVATMREGFAKALVPYYPVAGRIAEPVPGEPEIECTGEGVWFVEAEASCSLEEARNLERPLCIPKEELLPRPPAGVRVEDTVLLAQATKFTCGGFAVGICFSHLVFDGQGAAQFLKAVGEMARGLPEPSIKPIWARDAIPNPPKPPLGPPPSFTAFNFEKSVVEISLDSIKRVKDQVANETNQKCSTFDVVTAIIFKCRALAVNFAPDAEVRLGFAASTRHLLSNVLPSVEGYYGNCVYPGGLTKTSQEVKEASLVEIVTAIREAKEALSSRFLDWLSGGAKENHYNVSLDYGTLVVTDWSHVGFNEVDYGFGEPSYVFTLNDDVNIVPSVVYLKPPKPKQGIRLVLQCVEGQHSALLPNQTRPQPATTSTPLVGRWAPRREHLLCSAPPADDVMSADAAPTVVKSAPELIPPAGPTPGGTLPLSSIDKTAAVRVSVDFIQVFPPAAGAAGGNQEAAVAAMRGGFAKALMPYYPVAGRITDVSPGEPVVDCTGQGVWFVEAAASCALADVNYLERPLLIPKEELLPRPPPEEKLEDLVLMAQVTKFTCGGFTVGICFSHLVFDGQGAAQFLKAAGEMARGLPAPSVAPVWDRDAIPDPPKLPRGPPPSFTAFSFVTQVVEISPESIARIKDEFKGAMGQACSTFDAVTAVVFKCRAAAAGLPDDAEVRLGFAASTRHLLHGVLPSVDGYYGNCVYPVGITRTSKTIREASLPEVVGVMREAKEALTARFTDWMRGGAKDDHYNVPLDYGTVTVSDWSRVGFNEVDYGFGEPGYVFTLNDDVNIVASVIYLKPPAPKRGIRLMLRCVEEPHAAAFADEIAKFA</sequence>
<evidence type="ECO:0000256" key="2">
    <source>
        <dbReference type="SAM" id="MobiDB-lite"/>
    </source>
</evidence>
<feature type="region of interest" description="Disordered" evidence="2">
    <location>
        <begin position="1"/>
        <end position="28"/>
    </location>
</feature>
<dbReference type="Proteomes" id="UP001341281">
    <property type="component" value="Chromosome 04"/>
</dbReference>
<protein>
    <submittedName>
        <fullName evidence="3">Uncharacterized protein</fullName>
    </submittedName>
</protein>
<dbReference type="PANTHER" id="PTHR31147:SF36">
    <property type="entry name" value="OS01G0615200 PROTEIN"/>
    <property type="match status" value="1"/>
</dbReference>
<evidence type="ECO:0000256" key="1">
    <source>
        <dbReference type="ARBA" id="ARBA00009861"/>
    </source>
</evidence>
<reference evidence="3 4" key="1">
    <citation type="submission" date="2024-02" db="EMBL/GenBank/DDBJ databases">
        <title>High-quality chromosome-scale genome assembly of Pensacola bahiagrass (Paspalum notatum Flugge var. saurae).</title>
        <authorList>
            <person name="Vega J.M."/>
            <person name="Podio M."/>
            <person name="Orjuela J."/>
            <person name="Siena L.A."/>
            <person name="Pessino S.C."/>
            <person name="Combes M.C."/>
            <person name="Mariac C."/>
            <person name="Albertini E."/>
            <person name="Pupilli F."/>
            <person name="Ortiz J.P.A."/>
            <person name="Leblanc O."/>
        </authorList>
    </citation>
    <scope>NUCLEOTIDE SEQUENCE [LARGE SCALE GENOMIC DNA]</scope>
    <source>
        <strain evidence="3">R1</strain>
        <tissue evidence="3">Leaf</tissue>
    </source>
</reference>
<keyword evidence="4" id="KW-1185">Reference proteome</keyword>
<dbReference type="AlphaFoldDB" id="A0AAQ3TA86"/>
<dbReference type="InterPro" id="IPR050898">
    <property type="entry name" value="Plant_acyltransferase"/>
</dbReference>
<gene>
    <name evidence="3" type="ORF">U9M48_018445</name>
</gene>
<accession>A0AAQ3TA86</accession>